<dbReference type="Pfam" id="PF03635">
    <property type="entry name" value="Vps35"/>
    <property type="match status" value="1"/>
</dbReference>
<organism evidence="1 2">
    <name type="scientific">Brassica carinata</name>
    <name type="common">Ethiopian mustard</name>
    <name type="synonym">Abyssinian cabbage</name>
    <dbReference type="NCBI Taxonomy" id="52824"/>
    <lineage>
        <taxon>Eukaryota</taxon>
        <taxon>Viridiplantae</taxon>
        <taxon>Streptophyta</taxon>
        <taxon>Embryophyta</taxon>
        <taxon>Tracheophyta</taxon>
        <taxon>Spermatophyta</taxon>
        <taxon>Magnoliopsida</taxon>
        <taxon>eudicotyledons</taxon>
        <taxon>Gunneridae</taxon>
        <taxon>Pentapetalae</taxon>
        <taxon>rosids</taxon>
        <taxon>malvids</taxon>
        <taxon>Brassicales</taxon>
        <taxon>Brassicaceae</taxon>
        <taxon>Brassiceae</taxon>
        <taxon>Brassica</taxon>
    </lineage>
</organism>
<dbReference type="InterPro" id="IPR005378">
    <property type="entry name" value="Vps35"/>
</dbReference>
<comment type="caution">
    <text evidence="1">The sequence shown here is derived from an EMBL/GenBank/DDBJ whole genome shotgun (WGS) entry which is preliminary data.</text>
</comment>
<sequence>MIVLDYNYYSKYIVGKNLHVLGQIQGVDFTIYKETILPKVFLEQVVNCKDELAQYHLMEYIIQVFPDEYHLQTLETLLAACTQLMGPTVDTKIVLTQLMDRLSNYAASNPDVLHEFLQVEAFSKFSNAIGKGACVVKLSSVPNREDPRAMKQVVALLSAPLEKYNDIVTALTLSDYSRLMDHLDHGTNEVMAMLINQRFGWNQGAITFSLVSPTFVAMSSSRRL</sequence>
<dbReference type="GO" id="GO:0005770">
    <property type="term" value="C:late endosome"/>
    <property type="evidence" value="ECO:0007669"/>
    <property type="project" value="TreeGrafter"/>
</dbReference>
<dbReference type="GO" id="GO:0005829">
    <property type="term" value="C:cytosol"/>
    <property type="evidence" value="ECO:0007669"/>
    <property type="project" value="GOC"/>
</dbReference>
<accession>A0A8X7TU22</accession>
<dbReference type="GO" id="GO:0042147">
    <property type="term" value="P:retrograde transport, endosome to Golgi"/>
    <property type="evidence" value="ECO:0007669"/>
    <property type="project" value="InterPro"/>
</dbReference>
<gene>
    <name evidence="1" type="ORF">Bca52824_084478</name>
</gene>
<dbReference type="Proteomes" id="UP000886595">
    <property type="component" value="Unassembled WGS sequence"/>
</dbReference>
<protein>
    <submittedName>
        <fullName evidence="1">Uncharacterized protein</fullName>
    </submittedName>
</protein>
<proteinExistence type="predicted"/>
<dbReference type="GO" id="GO:0006886">
    <property type="term" value="P:intracellular protein transport"/>
    <property type="evidence" value="ECO:0007669"/>
    <property type="project" value="TreeGrafter"/>
</dbReference>
<evidence type="ECO:0000313" key="1">
    <source>
        <dbReference type="EMBL" id="KAG2254342.1"/>
    </source>
</evidence>
<keyword evidence="2" id="KW-1185">Reference proteome</keyword>
<dbReference type="GO" id="GO:0030906">
    <property type="term" value="C:retromer, cargo-selective complex"/>
    <property type="evidence" value="ECO:0007669"/>
    <property type="project" value="InterPro"/>
</dbReference>
<dbReference type="AlphaFoldDB" id="A0A8X7TU22"/>
<dbReference type="PANTHER" id="PTHR11099:SF6">
    <property type="entry name" value="VACUOLAR PROTEIN SORTING-ASSOCIATED PROTEIN 35B"/>
    <property type="match status" value="1"/>
</dbReference>
<dbReference type="OrthoDB" id="10518220at2759"/>
<dbReference type="PANTHER" id="PTHR11099">
    <property type="entry name" value="VACUOLAR SORTING PROTEIN 35"/>
    <property type="match status" value="1"/>
</dbReference>
<dbReference type="EMBL" id="JAAMPC010000016">
    <property type="protein sequence ID" value="KAG2254342.1"/>
    <property type="molecule type" value="Genomic_DNA"/>
</dbReference>
<name>A0A8X7TU22_BRACI</name>
<reference evidence="1 2" key="1">
    <citation type="submission" date="2020-02" db="EMBL/GenBank/DDBJ databases">
        <authorList>
            <person name="Ma Q."/>
            <person name="Huang Y."/>
            <person name="Song X."/>
            <person name="Pei D."/>
        </authorList>
    </citation>
    <scope>NUCLEOTIDE SEQUENCE [LARGE SCALE GENOMIC DNA]</scope>
    <source>
        <strain evidence="1">Sxm20200214</strain>
        <tissue evidence="1">Leaf</tissue>
    </source>
</reference>
<evidence type="ECO:0000313" key="2">
    <source>
        <dbReference type="Proteomes" id="UP000886595"/>
    </source>
</evidence>